<dbReference type="Proteomes" id="UP001153636">
    <property type="component" value="Chromosome 3"/>
</dbReference>
<sequence>MFFVSRKMSARSQNLVKLAIEQKPKEILQSSCVNPISDRTLKVVENHKPGTHIEFDIENLVDAGLIFENEQLNFIDNQQCVPLEVNSTNPEPVCSSADNVHTEACVLPLNVLPAHINTDLQCFENRDIVDVDINGLISLNTTDEEHLATERECRSTGYFRTTPTDEVDFPVLSDSDDPDYNIAPSDENSEDETDAEKNIAPPQNATYENQEETNTEEAVHLNRSKRAQPENWKRERNKVKRMKGENYLGYTRTRDGKVSHNVQRDSRKSVHCESEYCLRNKRFCSSISIEDSQKLFSKFWSLSWDEKKVYVCSLVDYNPKKRSYTAGPSRRSGTFIYQLKVNNEKLKVCKRMFLGTLGLKEKMVHCWLKKSSSGIVEKTERVVNNNEASRENEKRRNHLNTFFNELPKQPSHYCRKDSSKVYLEQTFQTKSQIYKLYKDNCLENNIEPYTLFPFYRVFEEMNLSIFRPKKDECDVCYGYKIKQISEDDYNAHFAKKTRARLEKNKNKEEALQNQVYTFTMDTQAVKLCPFLNVGAFYYKTKLQIHNFTIYNLESHSCVNYVWNESEGDLSASIFATCIIKHLKENCLADKKPIILFSDGCCYQNRNAILSNALLHFSIEHNVVIVQKYLEKGHTQMECDSVHALIEKKLKYRIIQLPSEYISVIREARSKPKPFDVCYLTHDQFINFDDKSSFIYNSIRPGRNVNDPTVTDLRALMYTPEGKLFYKINFDDDYKELPQRPKQNNIKIVLFQRLFQERLKIKHSKWLHLQQLKTHLTSDTHSFYDCLPHHIE</sequence>
<protein>
    <submittedName>
        <fullName evidence="2">Uncharacterized protein</fullName>
    </submittedName>
</protein>
<evidence type="ECO:0000313" key="2">
    <source>
        <dbReference type="EMBL" id="CAH1107698.1"/>
    </source>
</evidence>
<dbReference type="OrthoDB" id="6652244at2759"/>
<accession>A0A9P0CWX4</accession>
<dbReference type="PANTHER" id="PTHR10773:SF19">
    <property type="match status" value="1"/>
</dbReference>
<feature type="region of interest" description="Disordered" evidence="1">
    <location>
        <begin position="157"/>
        <end position="233"/>
    </location>
</feature>
<evidence type="ECO:0000256" key="1">
    <source>
        <dbReference type="SAM" id="MobiDB-lite"/>
    </source>
</evidence>
<name>A0A9P0CWX4_9CUCU</name>
<gene>
    <name evidence="2" type="ORF">PSYICH_LOCUS8928</name>
</gene>
<dbReference type="EMBL" id="OV651815">
    <property type="protein sequence ID" value="CAH1107698.1"/>
    <property type="molecule type" value="Genomic_DNA"/>
</dbReference>
<proteinExistence type="predicted"/>
<organism evidence="2 3">
    <name type="scientific">Psylliodes chrysocephalus</name>
    <dbReference type="NCBI Taxonomy" id="3402493"/>
    <lineage>
        <taxon>Eukaryota</taxon>
        <taxon>Metazoa</taxon>
        <taxon>Ecdysozoa</taxon>
        <taxon>Arthropoda</taxon>
        <taxon>Hexapoda</taxon>
        <taxon>Insecta</taxon>
        <taxon>Pterygota</taxon>
        <taxon>Neoptera</taxon>
        <taxon>Endopterygota</taxon>
        <taxon>Coleoptera</taxon>
        <taxon>Polyphaga</taxon>
        <taxon>Cucujiformia</taxon>
        <taxon>Chrysomeloidea</taxon>
        <taxon>Chrysomelidae</taxon>
        <taxon>Galerucinae</taxon>
        <taxon>Alticini</taxon>
        <taxon>Psylliodes</taxon>
    </lineage>
</organism>
<dbReference type="AlphaFoldDB" id="A0A9P0CWX4"/>
<evidence type="ECO:0000313" key="3">
    <source>
        <dbReference type="Proteomes" id="UP001153636"/>
    </source>
</evidence>
<keyword evidence="3" id="KW-1185">Reference proteome</keyword>
<reference evidence="2" key="1">
    <citation type="submission" date="2022-01" db="EMBL/GenBank/DDBJ databases">
        <authorList>
            <person name="King R."/>
        </authorList>
    </citation>
    <scope>NUCLEOTIDE SEQUENCE</scope>
</reference>
<dbReference type="PANTHER" id="PTHR10773">
    <property type="entry name" value="DNA-DIRECTED RNA POLYMERASES I, II, AND III SUBUNIT RPABC2"/>
    <property type="match status" value="1"/>
</dbReference>